<feature type="transmembrane region" description="Helical" evidence="2">
    <location>
        <begin position="30"/>
        <end position="50"/>
    </location>
</feature>
<dbReference type="GO" id="GO:0003723">
    <property type="term" value="F:RNA binding"/>
    <property type="evidence" value="ECO:0007669"/>
    <property type="project" value="InterPro"/>
</dbReference>
<dbReference type="PROSITE" id="PS51148">
    <property type="entry name" value="AXH"/>
    <property type="match status" value="1"/>
</dbReference>
<dbReference type="Gene3D" id="2.170.16.10">
    <property type="entry name" value="Hedgehog/Intein (Hint) domain"/>
    <property type="match status" value="1"/>
</dbReference>
<name>A0A8J3JM70_9ACTN</name>
<dbReference type="Gene3D" id="2.180.10.10">
    <property type="entry name" value="RHS repeat-associated core"/>
    <property type="match status" value="2"/>
</dbReference>
<gene>
    <name evidence="4" type="ORF">Cba03nite_45020</name>
</gene>
<organism evidence="4 5">
    <name type="scientific">Catellatospora bangladeshensis</name>
    <dbReference type="NCBI Taxonomy" id="310355"/>
    <lineage>
        <taxon>Bacteria</taxon>
        <taxon>Bacillati</taxon>
        <taxon>Actinomycetota</taxon>
        <taxon>Actinomycetes</taxon>
        <taxon>Micromonosporales</taxon>
        <taxon>Micromonosporaceae</taxon>
        <taxon>Catellatospora</taxon>
    </lineage>
</organism>
<reference evidence="4 5" key="1">
    <citation type="submission" date="2021-01" db="EMBL/GenBank/DDBJ databases">
        <title>Whole genome shotgun sequence of Catellatospora bangladeshensis NBRC 107357.</title>
        <authorList>
            <person name="Komaki H."/>
            <person name="Tamura T."/>
        </authorList>
    </citation>
    <scope>NUCLEOTIDE SEQUENCE [LARGE SCALE GENOMIC DNA]</scope>
    <source>
        <strain evidence="4 5">NBRC 107357</strain>
    </source>
</reference>
<evidence type="ECO:0000313" key="5">
    <source>
        <dbReference type="Proteomes" id="UP000601223"/>
    </source>
</evidence>
<keyword evidence="2" id="KW-0472">Membrane</keyword>
<evidence type="ECO:0000256" key="2">
    <source>
        <dbReference type="SAM" id="Phobius"/>
    </source>
</evidence>
<dbReference type="Proteomes" id="UP000601223">
    <property type="component" value="Unassembled WGS sequence"/>
</dbReference>
<dbReference type="InterPro" id="IPR036844">
    <property type="entry name" value="Hint_dom_sf"/>
</dbReference>
<keyword evidence="2" id="KW-1133">Transmembrane helix</keyword>
<comment type="caution">
    <text evidence="4">The sequence shown here is derived from an EMBL/GenBank/DDBJ whole genome shotgun (WGS) entry which is preliminary data.</text>
</comment>
<sequence>MTDVLEAAVTWEHTGSPQRRRTRRAMTVRATRAIAPTLALVMFTGVLAPVRGEAAAPVSERLRTQTEPVAPGSEGKVLRAPAPKSTKRAPVAAAAPAWPAPGTVRVSLPTGAAPAAGEKGARAGSLPVTVERAGADSTGLSQVDVQVLDRRGLPEAWRDGVVVRLNRADGAGGAAAAKVSVDYSSFRHAVGGDWASRLRLWQVPECSLTTPDAPGCQATQLPSVNDQAVGTVSAQVRLASRTSLSPQARGQLVDDVPSAASGGTIVALSAGSSGTGGDFGASSLSPSATWQAGGSAGDFSWSYPLRVPPGAGGPQPSISLAYSSSAVDGRSEATNNQPSWIGEGFEYSAGYIERRYIPCSEDMAGSPNNTTKTGDLCWRSDNATLSLNGKGGELLQAGSVWRVKNDDGSKIERLTGASNDDNNGEHWKVTTTDGTQYYFGLNTLPGQPAATNSAWAVPVYGNHGGANPDPCHATTFASSSCAQVWRWNLDYVIDTRGNTVSYWYDKEQNQYAARNTDTNETLYTRGGVLRRIDYGTYNRTVADHEVQVNEISTTATAQVLFDVDFRCLTSCGTEDTPTKANWPDTPWDQNCKLTATTCPGLYTPTFWSTKRLTKVTTRIWDTTKTTPAWQNVESWSFGHSFPDTGDGSTHRGMWLASITHEGLVGTTVSMPAIEFEPVSMPNRVLTPNLTTNNWQRMSLITSETGARIHIYYSEPECTSGNLPADEHTNTKMCYPVLSADPVNEALTVRQWWHKYVVRQVSEEDINMTGAPASRDTFYYYSDGPAWHYADDDGFTKPKYKTWSQYRGFGTVKVRSGDTVGQQTLMVTKYMLGMHDDRLSPSGGKRVKTVPASIGSETVYDEDAFAGSVREQVTYLGDETKPISKTVSVPWQSPATTSRTINGDTATARFVATKVGYTATALGLNRERGWRISRTETKFDDQYGTTDWVQDDGLWSPTGDPAAEGDEQCTTNTYARNTTKNIHVVRQVTVTALECGQPVQSVEDIITDTRNSYDNGTLTADPKYGLVTKTEQLKNWTSQNGTEWDTTEQVAYDSTGRAVAKTDIKGNTATTAYTPTVGGPVTQIQEYSPAPYSWKTTKKIAPYWGTVAKQTDPNGRITDVTYDAMGRVTEVWEPGWSKTSNPTKPTARYTYTFSPTKTSYPSIKTEKLNAKANYITTYQLLDALLRPRQTQAPAVGGGWVLTDTFYDPLGRAVTAYGAYKANENSSSLVPGQLWSQPEWSIRAVTKTTYDTASRAVASEFYTTDGISTLTFKWRTTTAYAGDATLVTPPAGAIPTTTVTDIKGRTVELIQHNTGAGVMGGGLSTRYYFNGKGQQVKIKDPLLNEWIYEYDVRGRQKRSVDPDKGEVLSEYNDDNELVKTTDDEDRVLVYEYDALGRKTAVYDDAIAPANKRASWAYDAMWTGLTVRGRLASSTRYDDDGNAYTIKIGGYSQRYAPSDITYSIPTALTGLADDYTYTFGYNAADGSPTNFKYPQAGNLAQEQVTTGYDATTGLPNGLTTLMTGVTSYITAQTYTAFGEPSLTVRKTGTSTFVDSENIYDANTRRLTRTKIKPETAAGTVSDITYKQDHAGNYEWIADTPQVGTSEVQCFKYDLLRRLEHAWTPQATGDCADGADNDTLAGPAPYRQSWTFDNVGNRQTQHDHTSDTTRTYTFPTQGPGVVRPHAVTEVETEQPGLTVTRGYSYDDTGNTTGRPGPSDNGQVLEWNAEGKLDKVTDGTAVTTNLYDADGVRLVRKDNTTTTLYLPGQEVRRNNSTGVVATTRYYSFAGAVCAQRTSSVALTWLFVDRHGTQQTAVDASTQQVTTRRQTPYGENRTGAPVAPWVNEKGFVGGDIDPTGLTHIGAREYDNELGRFISVDPVLVADDPAQYNAYQYGANNPITYADPTGMAMTAHEGGGGSGWVTPPTGSISCLPNCTTKPKFKVHVCYEPCGVPKNPIGAFFKGLADWSYENTVGAVEGARAWGENYLTQQGNDIKAWQAGDIGLLELAKRRAVAACHAPGLFCSLGDTAAGLASGVESVFTAESPEDAIYNGTKSALDIGSILFGVRAATKPAKVPTACNLPNSFVSGTLVLLGNGGAKPIEKIKPGETVLAANDATGETSPRQVLATVEGQGHKTLIEVEIDVDGPTGVQSSTVIATDNHPFWVSGIGWLLARDLRKGDRLVMPTGQTVALASVNTFEQHTTVYNLTVSTDHTYYVLANQTPVLVHNDGGNRFPRPPLPTIERTWDNYGTFLDDVVRYYGFNLRGATVEWNPNLRTGQAGQTPPHLGGRVMWINPAGWHDSHDLANTIAHELKHSRDLRAGRPSPEPPAYASGDAMEAHVRGCI</sequence>
<dbReference type="NCBIfam" id="TIGR03696">
    <property type="entry name" value="Rhs_assc_core"/>
    <property type="match status" value="1"/>
</dbReference>
<feature type="region of interest" description="Disordered" evidence="1">
    <location>
        <begin position="1652"/>
        <end position="1677"/>
    </location>
</feature>
<feature type="domain" description="AXH" evidence="3">
    <location>
        <begin position="2069"/>
        <end position="2202"/>
    </location>
</feature>
<keyword evidence="2" id="KW-0812">Transmembrane</keyword>
<dbReference type="SMART" id="SM00306">
    <property type="entry name" value="HintN"/>
    <property type="match status" value="1"/>
</dbReference>
<dbReference type="InterPro" id="IPR050708">
    <property type="entry name" value="T6SS_VgrG/RHS"/>
</dbReference>
<dbReference type="PANTHER" id="PTHR32305">
    <property type="match status" value="1"/>
</dbReference>
<dbReference type="PANTHER" id="PTHR32305:SF17">
    <property type="entry name" value="TRNA NUCLEASE WAPA"/>
    <property type="match status" value="1"/>
</dbReference>
<protein>
    <recommendedName>
        <fullName evidence="3">AXH domain-containing protein</fullName>
    </recommendedName>
</protein>
<evidence type="ECO:0000313" key="4">
    <source>
        <dbReference type="EMBL" id="GIF83153.1"/>
    </source>
</evidence>
<dbReference type="InterPro" id="IPR022385">
    <property type="entry name" value="Rhs_assc_core"/>
</dbReference>
<dbReference type="SUPFAM" id="SSF51294">
    <property type="entry name" value="Hedgehog/intein (Hint) domain"/>
    <property type="match status" value="1"/>
</dbReference>
<accession>A0A8J3JM70</accession>
<dbReference type="EMBL" id="BONF01000027">
    <property type="protein sequence ID" value="GIF83153.1"/>
    <property type="molecule type" value="Genomic_DNA"/>
</dbReference>
<dbReference type="InterPro" id="IPR003587">
    <property type="entry name" value="Hint_dom_N"/>
</dbReference>
<evidence type="ECO:0000259" key="3">
    <source>
        <dbReference type="PROSITE" id="PS51148"/>
    </source>
</evidence>
<dbReference type="RefSeq" id="WP_203749563.1">
    <property type="nucleotide sequence ID" value="NZ_BONF01000027.1"/>
</dbReference>
<keyword evidence="5" id="KW-1185">Reference proteome</keyword>
<evidence type="ECO:0000256" key="1">
    <source>
        <dbReference type="SAM" id="MobiDB-lite"/>
    </source>
</evidence>
<dbReference type="CDD" id="cd00081">
    <property type="entry name" value="Hint"/>
    <property type="match status" value="1"/>
</dbReference>
<proteinExistence type="predicted"/>
<feature type="region of interest" description="Disordered" evidence="1">
    <location>
        <begin position="56"/>
        <end position="94"/>
    </location>
</feature>
<dbReference type="InterPro" id="IPR003652">
    <property type="entry name" value="Ataxin_AXH_dom"/>
</dbReference>
<dbReference type="Pfam" id="PF07591">
    <property type="entry name" value="PT-HINT"/>
    <property type="match status" value="1"/>
</dbReference>